<dbReference type="Gene3D" id="3.30.70.20">
    <property type="match status" value="1"/>
</dbReference>
<protein>
    <submittedName>
        <fullName evidence="2">Pyruvate:ferredoxin oxidoreductase, delta subunit</fullName>
        <ecNumber evidence="2">1.2.7.1</ecNumber>
    </submittedName>
</protein>
<evidence type="ECO:0000259" key="1">
    <source>
        <dbReference type="PROSITE" id="PS51379"/>
    </source>
</evidence>
<dbReference type="InterPro" id="IPR017896">
    <property type="entry name" value="4Fe4S_Fe-S-bd"/>
</dbReference>
<reference evidence="2" key="1">
    <citation type="submission" date="2018-06" db="EMBL/GenBank/DDBJ databases">
        <authorList>
            <person name="Zhirakovskaya E."/>
        </authorList>
    </citation>
    <scope>NUCLEOTIDE SEQUENCE</scope>
</reference>
<dbReference type="AlphaFoldDB" id="A0A3B1CJY9"/>
<dbReference type="EMBL" id="UOGG01000011">
    <property type="protein sequence ID" value="VAX26811.1"/>
    <property type="molecule type" value="Genomic_DNA"/>
</dbReference>
<sequence>MYNVALVDESKCIAEKGCRLCIMYCPESDCIMLTDDKKAYVYVDRCKGCDLCKVVCSTHNAITMHPVDPATGEIVLEGEAGEAAGLGQAYSG</sequence>
<dbReference type="SUPFAM" id="SSF54862">
    <property type="entry name" value="4Fe-4S ferredoxins"/>
    <property type="match status" value="1"/>
</dbReference>
<dbReference type="EC" id="1.2.7.1" evidence="2"/>
<dbReference type="Pfam" id="PF14697">
    <property type="entry name" value="Fer4_21"/>
    <property type="match status" value="1"/>
</dbReference>
<feature type="domain" description="4Fe-4S ferredoxin-type" evidence="1">
    <location>
        <begin position="37"/>
        <end position="67"/>
    </location>
</feature>
<keyword evidence="2" id="KW-0670">Pyruvate</keyword>
<gene>
    <name evidence="2" type="ORF">MNBD_NITROSPINAE05-1004</name>
</gene>
<feature type="domain" description="4Fe-4S ferredoxin-type" evidence="1">
    <location>
        <begin position="3"/>
        <end position="36"/>
    </location>
</feature>
<organism evidence="2">
    <name type="scientific">hydrothermal vent metagenome</name>
    <dbReference type="NCBI Taxonomy" id="652676"/>
    <lineage>
        <taxon>unclassified sequences</taxon>
        <taxon>metagenomes</taxon>
        <taxon>ecological metagenomes</taxon>
    </lineage>
</organism>
<dbReference type="PROSITE" id="PS51379">
    <property type="entry name" value="4FE4S_FER_2"/>
    <property type="match status" value="2"/>
</dbReference>
<evidence type="ECO:0000313" key="2">
    <source>
        <dbReference type="EMBL" id="VAX26811.1"/>
    </source>
</evidence>
<proteinExistence type="predicted"/>
<name>A0A3B1CJY9_9ZZZZ</name>
<dbReference type="GO" id="GO:0019164">
    <property type="term" value="F:pyruvate synthase activity"/>
    <property type="evidence" value="ECO:0007669"/>
    <property type="project" value="UniProtKB-EC"/>
</dbReference>
<keyword evidence="2" id="KW-0560">Oxidoreductase</keyword>
<accession>A0A3B1CJY9</accession>